<reference evidence="1 2" key="1">
    <citation type="journal article" date="2020" name="Cell">
        <title>Large-Scale Comparative Analyses of Tick Genomes Elucidate Their Genetic Diversity and Vector Capacities.</title>
        <authorList>
            <consortium name="Tick Genome and Microbiome Consortium (TIGMIC)"/>
            <person name="Jia N."/>
            <person name="Wang J."/>
            <person name="Shi W."/>
            <person name="Du L."/>
            <person name="Sun Y."/>
            <person name="Zhan W."/>
            <person name="Jiang J.F."/>
            <person name="Wang Q."/>
            <person name="Zhang B."/>
            <person name="Ji P."/>
            <person name="Bell-Sakyi L."/>
            <person name="Cui X.M."/>
            <person name="Yuan T.T."/>
            <person name="Jiang B.G."/>
            <person name="Yang W.F."/>
            <person name="Lam T.T."/>
            <person name="Chang Q.C."/>
            <person name="Ding S.J."/>
            <person name="Wang X.J."/>
            <person name="Zhu J.G."/>
            <person name="Ruan X.D."/>
            <person name="Zhao L."/>
            <person name="Wei J.T."/>
            <person name="Ye R.Z."/>
            <person name="Que T.C."/>
            <person name="Du C.H."/>
            <person name="Zhou Y.H."/>
            <person name="Cheng J.X."/>
            <person name="Dai P.F."/>
            <person name="Guo W.B."/>
            <person name="Han X.H."/>
            <person name="Huang E.J."/>
            <person name="Li L.F."/>
            <person name="Wei W."/>
            <person name="Gao Y.C."/>
            <person name="Liu J.Z."/>
            <person name="Shao H.Z."/>
            <person name="Wang X."/>
            <person name="Wang C.C."/>
            <person name="Yang T.C."/>
            <person name="Huo Q.B."/>
            <person name="Li W."/>
            <person name="Chen H.Y."/>
            <person name="Chen S.E."/>
            <person name="Zhou L.G."/>
            <person name="Ni X.B."/>
            <person name="Tian J.H."/>
            <person name="Sheng Y."/>
            <person name="Liu T."/>
            <person name="Pan Y.S."/>
            <person name="Xia L.Y."/>
            <person name="Li J."/>
            <person name="Zhao F."/>
            <person name="Cao W.C."/>
        </authorList>
    </citation>
    <scope>NUCLEOTIDE SEQUENCE [LARGE SCALE GENOMIC DNA]</scope>
    <source>
        <strain evidence="1">Iper-2018</strain>
    </source>
</reference>
<evidence type="ECO:0000313" key="2">
    <source>
        <dbReference type="Proteomes" id="UP000805193"/>
    </source>
</evidence>
<protein>
    <submittedName>
        <fullName evidence="1">Uncharacterized protein</fullName>
    </submittedName>
</protein>
<dbReference type="Proteomes" id="UP000805193">
    <property type="component" value="Unassembled WGS sequence"/>
</dbReference>
<sequence>MASGLGEIPGIGLLTGYNPEEVAHAKEVPMQQSLPEDQDPGATSKDEGEDGPGNSWIQVLYIGKEKRRNVPATDFQSQAKSNAKATGEKPKQSKPLRLPSLRAFKQKAILKPRRVPVDLKQSKNQIGEAVWNILQQDLGEGCRYVKPKDRRLAEVINRERLTLLTDADQPTRAGTSSYRDTCPDLTLDKNVESTEWRNLFEQQGSDHCILETIKHRRGFQRKLGKTKITNWDKWRKQRSDTSVTIENIEEWTRPISDSINPIVTDVERTDKDPDVDKHLLSIWKARPEEYEIKLASEDWCKICDRVRGNLGAAQSCNLLRALIDPEKTKKDTTNRPQDHTEDQLVARYLCLDPPAVQPEYEGRENPDLDRPITVGELEYELGTIK</sequence>
<proteinExistence type="predicted"/>
<organism evidence="1 2">
    <name type="scientific">Ixodes persulcatus</name>
    <name type="common">Taiga tick</name>
    <dbReference type="NCBI Taxonomy" id="34615"/>
    <lineage>
        <taxon>Eukaryota</taxon>
        <taxon>Metazoa</taxon>
        <taxon>Ecdysozoa</taxon>
        <taxon>Arthropoda</taxon>
        <taxon>Chelicerata</taxon>
        <taxon>Arachnida</taxon>
        <taxon>Acari</taxon>
        <taxon>Parasitiformes</taxon>
        <taxon>Ixodida</taxon>
        <taxon>Ixodoidea</taxon>
        <taxon>Ixodidae</taxon>
        <taxon>Ixodinae</taxon>
        <taxon>Ixodes</taxon>
    </lineage>
</organism>
<comment type="caution">
    <text evidence="1">The sequence shown here is derived from an EMBL/GenBank/DDBJ whole genome shotgun (WGS) entry which is preliminary data.</text>
</comment>
<accession>A0AC60PA66</accession>
<name>A0AC60PA66_IXOPE</name>
<evidence type="ECO:0000313" key="1">
    <source>
        <dbReference type="EMBL" id="KAG0416146.1"/>
    </source>
</evidence>
<keyword evidence="2" id="KW-1185">Reference proteome</keyword>
<gene>
    <name evidence="1" type="ORF">HPB47_006678</name>
</gene>
<dbReference type="EMBL" id="JABSTQ010010986">
    <property type="protein sequence ID" value="KAG0416146.1"/>
    <property type="molecule type" value="Genomic_DNA"/>
</dbReference>